<accession>A0A2G4SKY3</accession>
<dbReference type="SMART" id="SM00454">
    <property type="entry name" value="SAM"/>
    <property type="match status" value="1"/>
</dbReference>
<dbReference type="GO" id="GO:0003729">
    <property type="term" value="F:mRNA binding"/>
    <property type="evidence" value="ECO:0007669"/>
    <property type="project" value="TreeGrafter"/>
</dbReference>
<keyword evidence="3" id="KW-0694">RNA-binding</keyword>
<dbReference type="GO" id="GO:0000932">
    <property type="term" value="C:P-body"/>
    <property type="evidence" value="ECO:0007669"/>
    <property type="project" value="TreeGrafter"/>
</dbReference>
<protein>
    <recommendedName>
        <fullName evidence="4">SAM domain-containing protein</fullName>
    </recommendedName>
</protein>
<name>A0A2G4SKY3_RHIZD</name>
<keyword evidence="2" id="KW-0963">Cytoplasm</keyword>
<evidence type="ECO:0000313" key="5">
    <source>
        <dbReference type="EMBL" id="PHZ09431.1"/>
    </source>
</evidence>
<dbReference type="GO" id="GO:0000289">
    <property type="term" value="P:nuclear-transcribed mRNA poly(A) tail shortening"/>
    <property type="evidence" value="ECO:0007669"/>
    <property type="project" value="TreeGrafter"/>
</dbReference>
<dbReference type="EMBL" id="KZ303858">
    <property type="protein sequence ID" value="PHZ09431.1"/>
    <property type="molecule type" value="Genomic_DNA"/>
</dbReference>
<dbReference type="PANTHER" id="PTHR12515:SF5">
    <property type="entry name" value="PROTEIN SMAUG"/>
    <property type="match status" value="1"/>
</dbReference>
<dbReference type="GeneID" id="35437912"/>
<evidence type="ECO:0000256" key="1">
    <source>
        <dbReference type="ARBA" id="ARBA00004496"/>
    </source>
</evidence>
<evidence type="ECO:0000256" key="3">
    <source>
        <dbReference type="ARBA" id="ARBA00022884"/>
    </source>
</evidence>
<evidence type="ECO:0000256" key="2">
    <source>
        <dbReference type="ARBA" id="ARBA00022490"/>
    </source>
</evidence>
<dbReference type="InterPro" id="IPR001660">
    <property type="entry name" value="SAM"/>
</dbReference>
<organism evidence="5 6">
    <name type="scientific">Rhizopus microsporus ATCC 52813</name>
    <dbReference type="NCBI Taxonomy" id="1340429"/>
    <lineage>
        <taxon>Eukaryota</taxon>
        <taxon>Fungi</taxon>
        <taxon>Fungi incertae sedis</taxon>
        <taxon>Mucoromycota</taxon>
        <taxon>Mucoromycotina</taxon>
        <taxon>Mucoromycetes</taxon>
        <taxon>Mucorales</taxon>
        <taxon>Mucorineae</taxon>
        <taxon>Rhizopodaceae</taxon>
        <taxon>Rhizopus</taxon>
    </lineage>
</organism>
<dbReference type="PROSITE" id="PS50105">
    <property type="entry name" value="SAM_DOMAIN"/>
    <property type="match status" value="1"/>
</dbReference>
<feature type="non-terminal residue" evidence="5">
    <location>
        <position position="1"/>
    </location>
</feature>
<evidence type="ECO:0000313" key="6">
    <source>
        <dbReference type="Proteomes" id="UP000242254"/>
    </source>
</evidence>
<feature type="domain" description="SAM" evidence="4">
    <location>
        <begin position="1"/>
        <end position="60"/>
    </location>
</feature>
<dbReference type="InterPro" id="IPR050897">
    <property type="entry name" value="SMAUG/VTS1_RNA-bind"/>
</dbReference>
<dbReference type="AlphaFoldDB" id="A0A2G4SKY3"/>
<proteinExistence type="predicted"/>
<comment type="subcellular location">
    <subcellularLocation>
        <location evidence="1">Cytoplasm</location>
    </subcellularLocation>
</comment>
<sequence length="68" mass="7887">LIDVPAWLRSLRLHKYNPIFEKMKWQDMLRLSDEELLAKGVAALGARRKLLKVFDQVKAHCEANVSLI</sequence>
<gene>
    <name evidence="5" type="ORF">RHIMIDRAFT_206681</name>
</gene>
<dbReference type="Pfam" id="PF07647">
    <property type="entry name" value="SAM_2"/>
    <property type="match status" value="1"/>
</dbReference>
<dbReference type="SUPFAM" id="SSF47769">
    <property type="entry name" value="SAM/Pointed domain"/>
    <property type="match status" value="1"/>
</dbReference>
<dbReference type="Gene3D" id="1.10.150.50">
    <property type="entry name" value="Transcription Factor, Ets-1"/>
    <property type="match status" value="1"/>
</dbReference>
<keyword evidence="6" id="KW-1185">Reference proteome</keyword>
<reference evidence="5 6" key="1">
    <citation type="journal article" date="2016" name="Proc. Natl. Acad. Sci. U.S.A.">
        <title>Lipid metabolic changes in an early divergent fungus govern the establishment of a mutualistic symbiosis with endobacteria.</title>
        <authorList>
            <person name="Lastovetsky O.A."/>
            <person name="Gaspar M.L."/>
            <person name="Mondo S.J."/>
            <person name="LaButti K.M."/>
            <person name="Sandor L."/>
            <person name="Grigoriev I.V."/>
            <person name="Henry S.A."/>
            <person name="Pawlowska T.E."/>
        </authorList>
    </citation>
    <scope>NUCLEOTIDE SEQUENCE [LARGE SCALE GENOMIC DNA]</scope>
    <source>
        <strain evidence="5 6">ATCC 52813</strain>
    </source>
</reference>
<dbReference type="PANTHER" id="PTHR12515">
    <property type="entry name" value="STERILE ALPHA MOTIF DOMAIN CONTAINING PROTEIN 4-RELATED"/>
    <property type="match status" value="1"/>
</dbReference>
<dbReference type="InterPro" id="IPR013761">
    <property type="entry name" value="SAM/pointed_sf"/>
</dbReference>
<dbReference type="Proteomes" id="UP000242254">
    <property type="component" value="Unassembled WGS sequence"/>
</dbReference>
<evidence type="ECO:0000259" key="4">
    <source>
        <dbReference type="PROSITE" id="PS50105"/>
    </source>
</evidence>
<dbReference type="RefSeq" id="XP_023463139.1">
    <property type="nucleotide sequence ID" value="XM_023606922.1"/>
</dbReference>